<dbReference type="Pfam" id="PF01490">
    <property type="entry name" value="Aa_trans"/>
    <property type="match status" value="1"/>
</dbReference>
<dbReference type="OrthoDB" id="296408at2759"/>
<feature type="transmembrane region" description="Helical" evidence="6">
    <location>
        <begin position="172"/>
        <end position="197"/>
    </location>
</feature>
<keyword evidence="9" id="KW-1185">Reference proteome</keyword>
<keyword evidence="3 6" id="KW-1133">Transmembrane helix</keyword>
<feature type="region of interest" description="Disordered" evidence="5">
    <location>
        <begin position="398"/>
        <end position="438"/>
    </location>
</feature>
<dbReference type="RefSeq" id="XP_001028084.1">
    <property type="nucleotide sequence ID" value="XM_001028084.3"/>
</dbReference>
<feature type="transmembrane region" description="Helical" evidence="6">
    <location>
        <begin position="122"/>
        <end position="142"/>
    </location>
</feature>
<dbReference type="EMBL" id="GG662209">
    <property type="protein sequence ID" value="EAS07842.1"/>
    <property type="molecule type" value="Genomic_DNA"/>
</dbReference>
<comment type="subcellular location">
    <subcellularLocation>
        <location evidence="1">Membrane</location>
        <topology evidence="1">Multi-pass membrane protein</topology>
    </subcellularLocation>
</comment>
<name>I7LY75_TETTS</name>
<evidence type="ECO:0000259" key="7">
    <source>
        <dbReference type="Pfam" id="PF01490"/>
    </source>
</evidence>
<dbReference type="InParanoid" id="I7LY75"/>
<dbReference type="PANTHER" id="PTHR22950">
    <property type="entry name" value="AMINO ACID TRANSPORTER"/>
    <property type="match status" value="1"/>
</dbReference>
<feature type="transmembrane region" description="Helical" evidence="6">
    <location>
        <begin position="519"/>
        <end position="538"/>
    </location>
</feature>
<evidence type="ECO:0000256" key="3">
    <source>
        <dbReference type="ARBA" id="ARBA00022989"/>
    </source>
</evidence>
<feature type="transmembrane region" description="Helical" evidence="6">
    <location>
        <begin position="95"/>
        <end position="116"/>
    </location>
</feature>
<dbReference type="KEGG" id="tet:TTHERM_00526730"/>
<feature type="transmembrane region" description="Helical" evidence="6">
    <location>
        <begin position="463"/>
        <end position="480"/>
    </location>
</feature>
<protein>
    <submittedName>
        <fullName evidence="8">Transmembrane amino acid transporter protein</fullName>
    </submittedName>
</protein>
<feature type="transmembrane region" description="Helical" evidence="6">
    <location>
        <begin position="246"/>
        <end position="266"/>
    </location>
</feature>
<feature type="transmembrane region" description="Helical" evidence="6">
    <location>
        <begin position="217"/>
        <end position="234"/>
    </location>
</feature>
<feature type="transmembrane region" description="Helical" evidence="6">
    <location>
        <begin position="278"/>
        <end position="302"/>
    </location>
</feature>
<dbReference type="GeneID" id="7847057"/>
<reference evidence="9" key="1">
    <citation type="journal article" date="2006" name="PLoS Biol.">
        <title>Macronuclear genome sequence of the ciliate Tetrahymena thermophila, a model eukaryote.</title>
        <authorList>
            <person name="Eisen J.A."/>
            <person name="Coyne R.S."/>
            <person name="Wu M."/>
            <person name="Wu D."/>
            <person name="Thiagarajan M."/>
            <person name="Wortman J.R."/>
            <person name="Badger J.H."/>
            <person name="Ren Q."/>
            <person name="Amedeo P."/>
            <person name="Jones K.M."/>
            <person name="Tallon L.J."/>
            <person name="Delcher A.L."/>
            <person name="Salzberg S.L."/>
            <person name="Silva J.C."/>
            <person name="Haas B.J."/>
            <person name="Majoros W.H."/>
            <person name="Farzad M."/>
            <person name="Carlton J.M."/>
            <person name="Smith R.K. Jr."/>
            <person name="Garg J."/>
            <person name="Pearlman R.E."/>
            <person name="Karrer K.M."/>
            <person name="Sun L."/>
            <person name="Manning G."/>
            <person name="Elde N.C."/>
            <person name="Turkewitz A.P."/>
            <person name="Asai D.J."/>
            <person name="Wilkes D.E."/>
            <person name="Wang Y."/>
            <person name="Cai H."/>
            <person name="Collins K."/>
            <person name="Stewart B.A."/>
            <person name="Lee S.R."/>
            <person name="Wilamowska K."/>
            <person name="Weinberg Z."/>
            <person name="Ruzzo W.L."/>
            <person name="Wloga D."/>
            <person name="Gaertig J."/>
            <person name="Frankel J."/>
            <person name="Tsao C.-C."/>
            <person name="Gorovsky M.A."/>
            <person name="Keeling P.J."/>
            <person name="Waller R.F."/>
            <person name="Patron N.J."/>
            <person name="Cherry J.M."/>
            <person name="Stover N.A."/>
            <person name="Krieger C.J."/>
            <person name="del Toro C."/>
            <person name="Ryder H.F."/>
            <person name="Williamson S.C."/>
            <person name="Barbeau R.A."/>
            <person name="Hamilton E.P."/>
            <person name="Orias E."/>
        </authorList>
    </citation>
    <scope>NUCLEOTIDE SEQUENCE [LARGE SCALE GENOMIC DNA]</scope>
    <source>
        <strain evidence="9">SB210</strain>
    </source>
</reference>
<dbReference type="GO" id="GO:0015179">
    <property type="term" value="F:L-amino acid transmembrane transporter activity"/>
    <property type="evidence" value="ECO:0007669"/>
    <property type="project" value="TreeGrafter"/>
</dbReference>
<sequence>MKSNKKQQKRQQERHDDPDLEPLNKKNDEQVIETDEGVIKNRSSQKEEKKSYQSNQSDGSRIQKRQSQDQENWSDDSAEEANQIDDLKHEEKADVWNATINMVKGFVGIGILALPSGFAKSGWLGGLIIFLLCAGMVLYLSLQMMDAANKRKSQARGVTQFSVEVLGQEKELLVNIFLFGIQIGICVAYVIFFTTYFQESLCFFVDYDRTTNVCGSRVPSLLISLIIVTPTIFIRHMSKLKTWSMFSNSLILISMLVVFISCFFKMDTSYITSDKISAIRWGEMGSAIGLFVFAFEGTTLYFEIRSSMQEPTEFKKVLNYSLYIGIALYGCIGLSGYLAFGSGVRDIILFNFPMTNPLYVFIQIFYCIAILLSYPLQMFPLVNILEQKLLERIVNEKNKQKTNSQPQKKSQQGVDQSQHHNQGNQQADDRQDNQESDASEGNALNLLTQYDDEIKNSFYQQSMILRVASLLFIFFFAIVFKRLTVFLNLIGSIGGCFFAFILPVIVYEYSMPEASQKKIYFHRGLLVLGVIFSFFGTLSSLRDIYRSL</sequence>
<evidence type="ECO:0000256" key="6">
    <source>
        <dbReference type="SAM" id="Phobius"/>
    </source>
</evidence>
<gene>
    <name evidence="8" type="ORF">TTHERM_00526730</name>
</gene>
<feature type="domain" description="Amino acid transporter transmembrane" evidence="7">
    <location>
        <begin position="92"/>
        <end position="537"/>
    </location>
</feature>
<dbReference type="eggNOG" id="KOG1304">
    <property type="taxonomic scope" value="Eukaryota"/>
</dbReference>
<feature type="transmembrane region" description="Helical" evidence="6">
    <location>
        <begin position="486"/>
        <end position="507"/>
    </location>
</feature>
<feature type="region of interest" description="Disordered" evidence="5">
    <location>
        <begin position="1"/>
        <end position="80"/>
    </location>
</feature>
<proteinExistence type="predicted"/>
<dbReference type="Proteomes" id="UP000009168">
    <property type="component" value="Unassembled WGS sequence"/>
</dbReference>
<evidence type="ECO:0000256" key="5">
    <source>
        <dbReference type="SAM" id="MobiDB-lite"/>
    </source>
</evidence>
<dbReference type="GO" id="GO:0016020">
    <property type="term" value="C:membrane"/>
    <property type="evidence" value="ECO:0007669"/>
    <property type="project" value="UniProtKB-SubCell"/>
</dbReference>
<dbReference type="HOGENOM" id="CLU_486194_0_0_1"/>
<accession>I7LY75</accession>
<organism evidence="8 9">
    <name type="scientific">Tetrahymena thermophila (strain SB210)</name>
    <dbReference type="NCBI Taxonomy" id="312017"/>
    <lineage>
        <taxon>Eukaryota</taxon>
        <taxon>Sar</taxon>
        <taxon>Alveolata</taxon>
        <taxon>Ciliophora</taxon>
        <taxon>Intramacronucleata</taxon>
        <taxon>Oligohymenophorea</taxon>
        <taxon>Hymenostomatida</taxon>
        <taxon>Tetrahymenina</taxon>
        <taxon>Tetrahymenidae</taxon>
        <taxon>Tetrahymena</taxon>
    </lineage>
</organism>
<evidence type="ECO:0000256" key="4">
    <source>
        <dbReference type="ARBA" id="ARBA00023136"/>
    </source>
</evidence>
<evidence type="ECO:0000256" key="2">
    <source>
        <dbReference type="ARBA" id="ARBA00022692"/>
    </source>
</evidence>
<evidence type="ECO:0000313" key="9">
    <source>
        <dbReference type="Proteomes" id="UP000009168"/>
    </source>
</evidence>
<dbReference type="FunCoup" id="I7LY75">
    <property type="interactions" value="2"/>
</dbReference>
<feature type="compositionally biased region" description="Basic and acidic residues" evidence="5">
    <location>
        <begin position="10"/>
        <end position="29"/>
    </location>
</feature>
<dbReference type="STRING" id="312017.I7LY75"/>
<evidence type="ECO:0000256" key="1">
    <source>
        <dbReference type="ARBA" id="ARBA00004141"/>
    </source>
</evidence>
<dbReference type="AlphaFoldDB" id="I7LY75"/>
<feature type="compositionally biased region" description="Polar residues" evidence="5">
    <location>
        <begin position="401"/>
        <end position="426"/>
    </location>
</feature>
<dbReference type="PANTHER" id="PTHR22950:SF666">
    <property type="entry name" value="VACUOLAR AMINO ACID TRANSPORTER 4"/>
    <property type="match status" value="1"/>
</dbReference>
<feature type="transmembrane region" description="Helical" evidence="6">
    <location>
        <begin position="322"/>
        <end position="340"/>
    </location>
</feature>
<feature type="transmembrane region" description="Helical" evidence="6">
    <location>
        <begin position="360"/>
        <end position="382"/>
    </location>
</feature>
<evidence type="ECO:0000313" key="8">
    <source>
        <dbReference type="EMBL" id="EAS07842.1"/>
    </source>
</evidence>
<keyword evidence="4 6" id="KW-0472">Membrane</keyword>
<keyword evidence="2 6" id="KW-0812">Transmembrane</keyword>
<dbReference type="InterPro" id="IPR013057">
    <property type="entry name" value="AA_transpt_TM"/>
</dbReference>